<evidence type="ECO:0000256" key="2">
    <source>
        <dbReference type="ARBA" id="ARBA00022692"/>
    </source>
</evidence>
<protein>
    <submittedName>
        <fullName evidence="7">Membrane protein insertase YidC</fullName>
    </submittedName>
</protein>
<dbReference type="Proteomes" id="UP000197679">
    <property type="component" value="Chromosome"/>
</dbReference>
<feature type="coiled-coil region" evidence="5">
    <location>
        <begin position="47"/>
        <end position="74"/>
    </location>
</feature>
<keyword evidence="5" id="KW-0175">Coiled coil</keyword>
<dbReference type="KEGG" id="marh:Mia14_1025"/>
<evidence type="ECO:0000256" key="6">
    <source>
        <dbReference type="SAM" id="Phobius"/>
    </source>
</evidence>
<evidence type="ECO:0000256" key="4">
    <source>
        <dbReference type="ARBA" id="ARBA00023136"/>
    </source>
</evidence>
<accession>A0A218NPA2</accession>
<comment type="subcellular location">
    <subcellularLocation>
        <location evidence="1">Membrane</location>
        <topology evidence="1">Multi-pass membrane protein</topology>
    </subcellularLocation>
</comment>
<sequence>MIDLVVMPLYAELVVIAIGVLDVIVSIYLQRKVFIDEEKMYRSQMKMKKFQSDMKEMVKNKASQEELMNKQKEMMPLMSENMSFSIKSAIPSLILFFAIYDLILPYIYKAIAPNYIDATVYFIMPLNYHTLFWATILILGIVGAIYMAIRDRKNIKKLAEKVEKEI</sequence>
<feature type="transmembrane region" description="Helical" evidence="6">
    <location>
        <begin position="128"/>
        <end position="149"/>
    </location>
</feature>
<evidence type="ECO:0000313" key="8">
    <source>
        <dbReference type="Proteomes" id="UP000197679"/>
    </source>
</evidence>
<evidence type="ECO:0000256" key="1">
    <source>
        <dbReference type="ARBA" id="ARBA00004141"/>
    </source>
</evidence>
<gene>
    <name evidence="7" type="ORF">Mia14_1025</name>
</gene>
<organism evidence="7 8">
    <name type="scientific">Candidatus Mancarchaeum acidiphilum</name>
    <dbReference type="NCBI Taxonomy" id="1920749"/>
    <lineage>
        <taxon>Archaea</taxon>
        <taxon>Candidatus Micrarchaeota</taxon>
        <taxon>Candidatus Mancarchaeum</taxon>
    </lineage>
</organism>
<feature type="transmembrane region" description="Helical" evidence="6">
    <location>
        <begin position="6"/>
        <end position="29"/>
    </location>
</feature>
<dbReference type="AlphaFoldDB" id="A0A218NPA2"/>
<dbReference type="Pfam" id="PF01956">
    <property type="entry name" value="EMC3_TMCO1"/>
    <property type="match status" value="1"/>
</dbReference>
<name>A0A218NPA2_9ARCH</name>
<keyword evidence="4 6" id="KW-0472">Membrane</keyword>
<keyword evidence="8" id="KW-1185">Reference proteome</keyword>
<dbReference type="InterPro" id="IPR002809">
    <property type="entry name" value="EMC3/TMCO1"/>
</dbReference>
<evidence type="ECO:0000313" key="7">
    <source>
        <dbReference type="EMBL" id="ASI14291.1"/>
    </source>
</evidence>
<proteinExistence type="predicted"/>
<dbReference type="GO" id="GO:0016020">
    <property type="term" value="C:membrane"/>
    <property type="evidence" value="ECO:0007669"/>
    <property type="project" value="UniProtKB-SubCell"/>
</dbReference>
<evidence type="ECO:0000256" key="3">
    <source>
        <dbReference type="ARBA" id="ARBA00022989"/>
    </source>
</evidence>
<reference evidence="7 8" key="1">
    <citation type="journal article" date="2017" name="Nat. Commun.">
        <title>'ARMAN' archaea depend on association with euryarchaeal host in culture and in situ.</title>
        <authorList>
            <person name="Golyshina O."/>
            <person name="Toshchakov S."/>
            <person name="Makarova K."/>
            <person name="Gavrilov S."/>
            <person name="Korzhenkov A."/>
            <person name="La Cono V."/>
            <person name="Arcadi E."/>
            <person name="Nechitaylo T."/>
            <person name="Ferrer M."/>
            <person name="Kublanov I."/>
            <person name="Wolf Y."/>
            <person name="Yakimov M."/>
            <person name="Golyshin P."/>
            <person name="Slesarev A."/>
            <person name="Kozyavkin S."/>
        </authorList>
    </citation>
    <scope>NUCLEOTIDE SEQUENCE [LARGE SCALE GENOMIC DNA]</scope>
    <source>
        <strain evidence="7 8">Mia14</strain>
    </source>
</reference>
<keyword evidence="2 6" id="KW-0812">Transmembrane</keyword>
<evidence type="ECO:0000256" key="5">
    <source>
        <dbReference type="SAM" id="Coils"/>
    </source>
</evidence>
<dbReference type="EMBL" id="CP019964">
    <property type="protein sequence ID" value="ASI14291.1"/>
    <property type="molecule type" value="Genomic_DNA"/>
</dbReference>
<keyword evidence="3 6" id="KW-1133">Transmembrane helix</keyword>
<feature type="transmembrane region" description="Helical" evidence="6">
    <location>
        <begin position="84"/>
        <end position="108"/>
    </location>
</feature>